<protein>
    <submittedName>
        <fullName evidence="1">889_t:CDS:1</fullName>
    </submittedName>
</protein>
<organism evidence="1 2">
    <name type="scientific">Funneliformis mosseae</name>
    <name type="common">Endomycorrhizal fungus</name>
    <name type="synonym">Glomus mosseae</name>
    <dbReference type="NCBI Taxonomy" id="27381"/>
    <lineage>
        <taxon>Eukaryota</taxon>
        <taxon>Fungi</taxon>
        <taxon>Fungi incertae sedis</taxon>
        <taxon>Mucoromycota</taxon>
        <taxon>Glomeromycotina</taxon>
        <taxon>Glomeromycetes</taxon>
        <taxon>Glomerales</taxon>
        <taxon>Glomeraceae</taxon>
        <taxon>Funneliformis</taxon>
    </lineage>
</organism>
<name>A0A9N9A202_FUNMO</name>
<evidence type="ECO:0000313" key="2">
    <source>
        <dbReference type="Proteomes" id="UP000789375"/>
    </source>
</evidence>
<reference evidence="1" key="1">
    <citation type="submission" date="2021-06" db="EMBL/GenBank/DDBJ databases">
        <authorList>
            <person name="Kallberg Y."/>
            <person name="Tangrot J."/>
            <person name="Rosling A."/>
        </authorList>
    </citation>
    <scope>NUCLEOTIDE SEQUENCE</scope>
    <source>
        <strain evidence="1">87-6 pot B 2015</strain>
    </source>
</reference>
<dbReference type="Proteomes" id="UP000789375">
    <property type="component" value="Unassembled WGS sequence"/>
</dbReference>
<dbReference type="EMBL" id="CAJVPP010000814">
    <property type="protein sequence ID" value="CAG8514225.1"/>
    <property type="molecule type" value="Genomic_DNA"/>
</dbReference>
<evidence type="ECO:0000313" key="1">
    <source>
        <dbReference type="EMBL" id="CAG8514225.1"/>
    </source>
</evidence>
<comment type="caution">
    <text evidence="1">The sequence shown here is derived from an EMBL/GenBank/DDBJ whole genome shotgun (WGS) entry which is preliminary data.</text>
</comment>
<gene>
    <name evidence="1" type="ORF">FMOSSE_LOCUS4699</name>
</gene>
<proteinExistence type="predicted"/>
<accession>A0A9N9A202</accession>
<dbReference type="AlphaFoldDB" id="A0A9N9A202"/>
<sequence length="54" mass="6212">MSTCSADPYLIRQTQIPGSSTQYSQHLIFSIPPFLRRTHILTELSNDIEMMTLK</sequence>
<keyword evidence="2" id="KW-1185">Reference proteome</keyword>